<evidence type="ECO:0000256" key="5">
    <source>
        <dbReference type="ARBA" id="ARBA00022692"/>
    </source>
</evidence>
<feature type="chain" id="PRO_5022688590" evidence="9">
    <location>
        <begin position="24"/>
        <end position="518"/>
    </location>
</feature>
<comment type="caution">
    <text evidence="10">The sequence shown here is derived from an EMBL/GenBank/DDBJ whole genome shotgun (WGS) entry which is preliminary data.</text>
</comment>
<evidence type="ECO:0000256" key="9">
    <source>
        <dbReference type="SAM" id="SignalP"/>
    </source>
</evidence>
<feature type="transmembrane region" description="Helical" evidence="8">
    <location>
        <begin position="278"/>
        <end position="299"/>
    </location>
</feature>
<evidence type="ECO:0000256" key="2">
    <source>
        <dbReference type="ARBA" id="ARBA00009261"/>
    </source>
</evidence>
<evidence type="ECO:0000256" key="6">
    <source>
        <dbReference type="ARBA" id="ARBA00022989"/>
    </source>
</evidence>
<evidence type="ECO:0000256" key="8">
    <source>
        <dbReference type="RuleBase" id="RU363064"/>
    </source>
</evidence>
<comment type="similarity">
    <text evidence="2 8">Belongs to the alanine or glycine:cation symporter (AGCS) (TC 2.A.25) family.</text>
</comment>
<keyword evidence="9" id="KW-0732">Signal</keyword>
<protein>
    <submittedName>
        <fullName evidence="10">Alanine:cation symporter family protein</fullName>
    </submittedName>
</protein>
<evidence type="ECO:0000313" key="11">
    <source>
        <dbReference type="Proteomes" id="UP000321721"/>
    </source>
</evidence>
<dbReference type="InterPro" id="IPR001463">
    <property type="entry name" value="Na/Ala_symport"/>
</dbReference>
<evidence type="ECO:0000313" key="10">
    <source>
        <dbReference type="EMBL" id="TXB65230.1"/>
    </source>
</evidence>
<feature type="transmembrane region" description="Helical" evidence="8">
    <location>
        <begin position="455"/>
        <end position="472"/>
    </location>
</feature>
<dbReference type="GO" id="GO:0005283">
    <property type="term" value="F:amino acid:sodium symporter activity"/>
    <property type="evidence" value="ECO:0007669"/>
    <property type="project" value="InterPro"/>
</dbReference>
<keyword evidence="8" id="KW-0769">Symport</keyword>
<reference evidence="10 11" key="1">
    <citation type="submission" date="2019-08" db="EMBL/GenBank/DDBJ databases">
        <title>Genome of Vicingus serpentipes NCIMB 15042.</title>
        <authorList>
            <person name="Bowman J.P."/>
        </authorList>
    </citation>
    <scope>NUCLEOTIDE SEQUENCE [LARGE SCALE GENOMIC DNA]</scope>
    <source>
        <strain evidence="10 11">NCIMB 15042</strain>
    </source>
</reference>
<feature type="transmembrane region" description="Helical" evidence="8">
    <location>
        <begin position="248"/>
        <end position="266"/>
    </location>
</feature>
<dbReference type="RefSeq" id="WP_147100079.1">
    <property type="nucleotide sequence ID" value="NZ_VOOS01000003.1"/>
</dbReference>
<sequence length="518" mass="55263">MKNKLKLTFLSIITLIIPAITFAQETVEVVEKTLSDKINEVFTPIVEVMAQVVFWKPFKYFVDESSPLANIPVVVLWLVIGAVFFTIYNKFINIKGFKHALELIRGDYDDPNDKGEVSHFQALVTALSGTVGLGNIAGVAVAVTVGGAGATFWMILAGLLGMSTKFVECTLGVKYRNIDENGTVSGGPMYYLSKGLKKQGKGTLGSVLAIFFAVLCIGGSFGGGNMFQANQAFAQLTSLEELSFLSEYGAWFGVILAILVGIVIIGGIKSIANVTDKIVPLMVGIYVLSALTIIILNIGNIGEAFSEIFSGAFSPDAAKGGIIGVLIVGFQRAAFSNEAGVGSASIAHAATKTNEPVSEGIVALLEPFIDTVVVCTMTALVLIFTGYAHEPQGLVGAELTSAAFEHALGGWSRYILAFAAVLFAFSTMISWSYYGIKAWTYLFGSSKAADYSYKALFLGFIVVGASSTLGAVMDFSDMMILGMAFPNILGLYFFAGEIKADLNDYFARIKSGAIKKFK</sequence>
<comment type="subcellular location">
    <subcellularLocation>
        <location evidence="1 8">Cell membrane</location>
        <topology evidence="1 8">Multi-pass membrane protein</topology>
    </subcellularLocation>
</comment>
<evidence type="ECO:0000256" key="1">
    <source>
        <dbReference type="ARBA" id="ARBA00004651"/>
    </source>
</evidence>
<evidence type="ECO:0000256" key="7">
    <source>
        <dbReference type="ARBA" id="ARBA00023136"/>
    </source>
</evidence>
<keyword evidence="6 8" id="KW-1133">Transmembrane helix</keyword>
<gene>
    <name evidence="10" type="ORF">FRY74_07360</name>
</gene>
<accession>A0A5C6RUE1</accession>
<feature type="signal peptide" evidence="9">
    <location>
        <begin position="1"/>
        <end position="23"/>
    </location>
</feature>
<feature type="transmembrane region" description="Helical" evidence="8">
    <location>
        <begin position="414"/>
        <end position="434"/>
    </location>
</feature>
<comment type="caution">
    <text evidence="8">Lacks conserved residue(s) required for the propagation of feature annotation.</text>
</comment>
<keyword evidence="5 8" id="KW-0812">Transmembrane</keyword>
<proteinExistence type="inferred from homology"/>
<evidence type="ECO:0000256" key="4">
    <source>
        <dbReference type="ARBA" id="ARBA00022475"/>
    </source>
</evidence>
<dbReference type="PANTHER" id="PTHR30330:SF3">
    <property type="entry name" value="TRANSCRIPTIONAL REGULATOR, LRP FAMILY"/>
    <property type="match status" value="1"/>
</dbReference>
<keyword evidence="11" id="KW-1185">Reference proteome</keyword>
<organism evidence="10 11">
    <name type="scientific">Vicingus serpentipes</name>
    <dbReference type="NCBI Taxonomy" id="1926625"/>
    <lineage>
        <taxon>Bacteria</taxon>
        <taxon>Pseudomonadati</taxon>
        <taxon>Bacteroidota</taxon>
        <taxon>Flavobacteriia</taxon>
        <taxon>Flavobacteriales</taxon>
        <taxon>Vicingaceae</taxon>
        <taxon>Vicingus</taxon>
    </lineage>
</organism>
<keyword evidence="4 8" id="KW-1003">Cell membrane</keyword>
<dbReference type="Pfam" id="PF01235">
    <property type="entry name" value="Na_Ala_symp"/>
    <property type="match status" value="1"/>
</dbReference>
<dbReference type="AlphaFoldDB" id="A0A5C6RUE1"/>
<dbReference type="Gene3D" id="1.20.1740.10">
    <property type="entry name" value="Amino acid/polyamine transporter I"/>
    <property type="match status" value="1"/>
</dbReference>
<feature type="transmembrane region" description="Helical" evidence="8">
    <location>
        <begin position="204"/>
        <end position="228"/>
    </location>
</feature>
<dbReference type="OrthoDB" id="9804874at2"/>
<dbReference type="NCBIfam" id="TIGR00835">
    <property type="entry name" value="agcS"/>
    <property type="match status" value="1"/>
</dbReference>
<dbReference type="EMBL" id="VOOS01000003">
    <property type="protein sequence ID" value="TXB65230.1"/>
    <property type="molecule type" value="Genomic_DNA"/>
</dbReference>
<name>A0A5C6RUE1_9FLAO</name>
<feature type="transmembrane region" description="Helical" evidence="8">
    <location>
        <begin position="68"/>
        <end position="88"/>
    </location>
</feature>
<dbReference type="Proteomes" id="UP000321721">
    <property type="component" value="Unassembled WGS sequence"/>
</dbReference>
<dbReference type="PRINTS" id="PR00175">
    <property type="entry name" value="NAALASMPORT"/>
</dbReference>
<dbReference type="GO" id="GO:0005886">
    <property type="term" value="C:plasma membrane"/>
    <property type="evidence" value="ECO:0007669"/>
    <property type="project" value="UniProtKB-SubCell"/>
</dbReference>
<evidence type="ECO:0000256" key="3">
    <source>
        <dbReference type="ARBA" id="ARBA00022448"/>
    </source>
</evidence>
<feature type="transmembrane region" description="Helical" evidence="8">
    <location>
        <begin position="478"/>
        <end position="495"/>
    </location>
</feature>
<keyword evidence="7 8" id="KW-0472">Membrane</keyword>
<keyword evidence="3 8" id="KW-0813">Transport</keyword>
<dbReference type="PANTHER" id="PTHR30330">
    <property type="entry name" value="AGSS FAMILY TRANSPORTER, SODIUM-ALANINE"/>
    <property type="match status" value="1"/>
</dbReference>